<dbReference type="Proteomes" id="UP001612741">
    <property type="component" value="Unassembled WGS sequence"/>
</dbReference>
<dbReference type="RefSeq" id="WP_397084100.1">
    <property type="nucleotide sequence ID" value="NZ_JBITGY010000006.1"/>
</dbReference>
<proteinExistence type="predicted"/>
<protein>
    <submittedName>
        <fullName evidence="1">Uncharacterized protein</fullName>
    </submittedName>
</protein>
<accession>A0ABW7YX51</accession>
<dbReference type="EMBL" id="JBITGY010000006">
    <property type="protein sequence ID" value="MFI6500291.1"/>
    <property type="molecule type" value="Genomic_DNA"/>
</dbReference>
<comment type="caution">
    <text evidence="1">The sequence shown here is derived from an EMBL/GenBank/DDBJ whole genome shotgun (WGS) entry which is preliminary data.</text>
</comment>
<keyword evidence="2" id="KW-1185">Reference proteome</keyword>
<evidence type="ECO:0000313" key="2">
    <source>
        <dbReference type="Proteomes" id="UP001612741"/>
    </source>
</evidence>
<sequence>MASRLPDIAHRAYLMHSIIRDALVATRPPPVPAARLASMRA</sequence>
<organism evidence="1 2">
    <name type="scientific">Nonomuraea typhae</name>
    <dbReference type="NCBI Taxonomy" id="2603600"/>
    <lineage>
        <taxon>Bacteria</taxon>
        <taxon>Bacillati</taxon>
        <taxon>Actinomycetota</taxon>
        <taxon>Actinomycetes</taxon>
        <taxon>Streptosporangiales</taxon>
        <taxon>Streptosporangiaceae</taxon>
        <taxon>Nonomuraea</taxon>
    </lineage>
</organism>
<reference evidence="1 2" key="1">
    <citation type="submission" date="2024-10" db="EMBL/GenBank/DDBJ databases">
        <title>The Natural Products Discovery Center: Release of the First 8490 Sequenced Strains for Exploring Actinobacteria Biosynthetic Diversity.</title>
        <authorList>
            <person name="Kalkreuter E."/>
            <person name="Kautsar S.A."/>
            <person name="Yang D."/>
            <person name="Bader C.D."/>
            <person name="Teijaro C.N."/>
            <person name="Fluegel L."/>
            <person name="Davis C.M."/>
            <person name="Simpson J.R."/>
            <person name="Lauterbach L."/>
            <person name="Steele A.D."/>
            <person name="Gui C."/>
            <person name="Meng S."/>
            <person name="Li G."/>
            <person name="Viehrig K."/>
            <person name="Ye F."/>
            <person name="Su P."/>
            <person name="Kiefer A.F."/>
            <person name="Nichols A."/>
            <person name="Cepeda A.J."/>
            <person name="Yan W."/>
            <person name="Fan B."/>
            <person name="Jiang Y."/>
            <person name="Adhikari A."/>
            <person name="Zheng C.-J."/>
            <person name="Schuster L."/>
            <person name="Cowan T.M."/>
            <person name="Smanski M.J."/>
            <person name="Chevrette M.G."/>
            <person name="De Carvalho L.P.S."/>
            <person name="Shen B."/>
        </authorList>
    </citation>
    <scope>NUCLEOTIDE SEQUENCE [LARGE SCALE GENOMIC DNA]</scope>
    <source>
        <strain evidence="1 2">NPDC050545</strain>
    </source>
</reference>
<gene>
    <name evidence="1" type="ORF">ACIBG2_23110</name>
</gene>
<name>A0ABW7YX51_9ACTN</name>
<evidence type="ECO:0000313" key="1">
    <source>
        <dbReference type="EMBL" id="MFI6500291.1"/>
    </source>
</evidence>